<accession>A0ABU2CXP5</accession>
<dbReference type="Proteomes" id="UP001246244">
    <property type="component" value="Unassembled WGS sequence"/>
</dbReference>
<keyword evidence="2" id="KW-1185">Reference proteome</keyword>
<sequence length="62" mass="6680">MNTLLNVPHIKTIHIRVQKLVTSATAGSIDSLEMRLVLSVTAAASSAAPNYTDKTSHLHLIK</sequence>
<name>A0ABU2CXP5_9EURY</name>
<evidence type="ECO:0000313" key="2">
    <source>
        <dbReference type="Proteomes" id="UP001246244"/>
    </source>
</evidence>
<gene>
    <name evidence="1" type="ORF">RG963_01650</name>
</gene>
<evidence type="ECO:0000313" key="1">
    <source>
        <dbReference type="EMBL" id="MDR7664506.1"/>
    </source>
</evidence>
<proteinExistence type="predicted"/>
<dbReference type="EMBL" id="JAVKPK010000003">
    <property type="protein sequence ID" value="MDR7664506.1"/>
    <property type="molecule type" value="Genomic_DNA"/>
</dbReference>
<comment type="caution">
    <text evidence="1">The sequence shown here is derived from an EMBL/GenBank/DDBJ whole genome shotgun (WGS) entry which is preliminary data.</text>
</comment>
<reference evidence="2" key="1">
    <citation type="submission" date="2023-07" db="EMBL/GenBank/DDBJ databases">
        <title>Whole-genome sequencing of a new Methanosarcina sp. Z-7115.</title>
        <authorList>
            <person name="Zhilina T.N."/>
            <person name="Merkel A.Y."/>
        </authorList>
    </citation>
    <scope>NUCLEOTIDE SEQUENCE [LARGE SCALE GENOMIC DNA]</scope>
    <source>
        <strain evidence="2">Z-7115</strain>
    </source>
</reference>
<protein>
    <submittedName>
        <fullName evidence="1">Uncharacterized protein</fullName>
    </submittedName>
</protein>
<organism evidence="1 2">
    <name type="scientific">Methanosarcina baikalica</name>
    <dbReference type="NCBI Taxonomy" id="3073890"/>
    <lineage>
        <taxon>Archaea</taxon>
        <taxon>Methanobacteriati</taxon>
        <taxon>Methanobacteriota</taxon>
        <taxon>Stenosarchaea group</taxon>
        <taxon>Methanomicrobia</taxon>
        <taxon>Methanosarcinales</taxon>
        <taxon>Methanosarcinaceae</taxon>
        <taxon>Methanosarcina</taxon>
    </lineage>
</organism>
<dbReference type="RefSeq" id="WP_310574532.1">
    <property type="nucleotide sequence ID" value="NZ_JAVKPK010000003.1"/>
</dbReference>